<evidence type="ECO:0000256" key="1">
    <source>
        <dbReference type="SAM" id="MobiDB-lite"/>
    </source>
</evidence>
<feature type="compositionally biased region" description="Basic and acidic residues" evidence="1">
    <location>
        <begin position="24"/>
        <end position="41"/>
    </location>
</feature>
<evidence type="ECO:0000313" key="2">
    <source>
        <dbReference type="EMBL" id="CEM41804.1"/>
    </source>
</evidence>
<feature type="region of interest" description="Disordered" evidence="1">
    <location>
        <begin position="24"/>
        <end position="43"/>
    </location>
</feature>
<name>A0A0G4HCU0_9ALVE</name>
<feature type="compositionally biased region" description="Acidic residues" evidence="1">
    <location>
        <begin position="53"/>
        <end position="69"/>
    </location>
</feature>
<proteinExistence type="predicted"/>
<feature type="region of interest" description="Disordered" evidence="1">
    <location>
        <begin position="50"/>
        <end position="69"/>
    </location>
</feature>
<accession>A0A0G4HCU0</accession>
<reference evidence="2" key="1">
    <citation type="submission" date="2014-11" db="EMBL/GenBank/DDBJ databases">
        <authorList>
            <person name="Otto D Thomas"/>
            <person name="Naeem Raeece"/>
        </authorList>
    </citation>
    <scope>NUCLEOTIDE SEQUENCE</scope>
</reference>
<sequence>MEAAAALKQQERGLRLKTEERVKVKKEEEEKLGNQDMKQDKVTAGMIRGAGGAEEESNDEEEEEQFFFW</sequence>
<dbReference type="EMBL" id="CDMZ01002312">
    <property type="protein sequence ID" value="CEM41804.1"/>
    <property type="molecule type" value="Genomic_DNA"/>
</dbReference>
<gene>
    <name evidence="2" type="ORF">Cvel_944</name>
</gene>
<organism evidence="2">
    <name type="scientific">Chromera velia CCMP2878</name>
    <dbReference type="NCBI Taxonomy" id="1169474"/>
    <lineage>
        <taxon>Eukaryota</taxon>
        <taxon>Sar</taxon>
        <taxon>Alveolata</taxon>
        <taxon>Colpodellida</taxon>
        <taxon>Chromeraceae</taxon>
        <taxon>Chromera</taxon>
    </lineage>
</organism>
<protein>
    <submittedName>
        <fullName evidence="2">Uncharacterized protein</fullName>
    </submittedName>
</protein>
<dbReference type="AlphaFoldDB" id="A0A0G4HCU0"/>
<dbReference type="VEuPathDB" id="CryptoDB:Cvel_944"/>